<keyword evidence="6" id="KW-1185">Reference proteome</keyword>
<feature type="region of interest" description="Disordered" evidence="1">
    <location>
        <begin position="385"/>
        <end position="415"/>
    </location>
</feature>
<dbReference type="PROSITE" id="PS50184">
    <property type="entry name" value="VWFC_2"/>
    <property type="match status" value="1"/>
</dbReference>
<dbReference type="PANTHER" id="PTHR15256">
    <property type="entry name" value="INTEGRAL MEMBRANE PROTEIN DGCR2/IDD"/>
    <property type="match status" value="1"/>
</dbReference>
<keyword evidence="2" id="KW-0812">Transmembrane</keyword>
<feature type="transmembrane region" description="Helical" evidence="2">
    <location>
        <begin position="133"/>
        <end position="155"/>
    </location>
</feature>
<feature type="domain" description="VWFC" evidence="4">
    <location>
        <begin position="54"/>
        <end position="115"/>
    </location>
</feature>
<sequence length="1501" mass="162871">MDHYGTILKALTTCLLISLSPAMGAVNRTGLSDELELEALHGVSQNGHIPQQQTSCVDSQGQKVEDGEEYVPNSNDPCTQCTCDKTFPVMCHSVACSPPQHCEPVDNTCCEYVCNGTRPAEEAPGDGESITNLSLRLIASTVTSFLVLALLLFLVHRVRQRRLLLSMRRFEERAQQVHSEDTDSEHYIPEVFMSVECPPYTDPPPPYSPPKPPQILPGEQPPPYEELSQSADANGNSGHENRNQGTLSSTQGRDHEHLHRGVHPLAEQRVSDTRGSQEARSGQQNTSMYTHCRNGQWPHSSIALETVQLELQAAPYRPVRANDYGMEAREETDPRTSSRDCVEYGLPAYAGTDIVGCVGVVLSPEEVQASFSAPMCPLARVQEMGQPERMSARRNTDNVPPSARENFETNSRRRQRQCLARGSGYTAQTLPATTAFQRFSNLFKRNSWRAKNRRRLQNSCRSRGMSEIHPSISPAQYSTVPGSEYRPSPASSLYAGFDLSACNFYPTTASPSTSSSNSSSGGEQIAPQPTHPLDNSYSAHDQSHYEGSSSSQHCNLNSNLGTSRRDADDCGNRKPIPFNNSHISSYHRQQFQNDLRRHLPPLSRQSGNFSSAQSSDMREISSRPQTYHDQMRHRESDTRSLSSPPRDLAGSPQELTSGRIHLVSQEGRHRGHAHGSSTNQQIFPLSSTQTQPTAPDPQRSLALLICSNLPIATAANSNQPCTSSHCDLSDVVDSSRNNDSTNEVFVHQPSDINEDTSSGCVSREEGLTDAVLGLGTQSDHHNLTAGGSLDLPCLQQNAGQSAKPTSSTKFSGVDVSRDNNAIRRSYSDTSEGSAFSVCSETGEQKLKSTKLMDADNNTDGEASVLPADCPYPQHHRLIPGKGSLPVSKRNAVVFSVGGVHGCDNSASSQKKITAPVSWSSLDKVQFGARGGCSNLTDYLTQLKKPFHGVPEPESLKDLDLNKIKNPSSQNDFIAKGKAVCSDDSSNVNYNLNISPLTRKRLASKDLLPVVGENRMVKSVNLPPLDTISCSLSSSKTEQEVHKTSDHTLFDLEGVASARNTPGRVADMSKKRRKKSNVCGSSGQITYYHGGAKQKGPVLSSTVKEKLAASPKASDRSPICSVDSKSEKSSKRKIQQEIFHPAHPQFSSDSDNHLMIQSAGEPSLIFGNADVYRGRVHPKVGAALMLEQSQANSTEGSAIDNGQQINSGVDSSTLLGMNDLNQPPRKLNGIYDSDKYKDGVSTNGFSSHYPGPNEAVIQQLRRRSGPYYQHHRRQISAGTSDKGVGQAVSPSRRKPRPKSLAAPREIDQTHIKNVTTSAIAPLQPNAEQGLQRGRARSGFGHDMNLDNEYGMADFHIDSTNQSKGNLGYAAIVGTALPLKQTWRAGAVSSLSGCGAGRVAQPSTFSTNTNSKSGPCKDLSFVGRSGTGKARGSGGHRNRKRQSLPSFNPGSTEPANGLGQIPVAESENFPSNGIRKQVLGQARFSGLARTLSEEDVREATSYV</sequence>
<dbReference type="SMART" id="SM00214">
    <property type="entry name" value="VWC"/>
    <property type="match status" value="1"/>
</dbReference>
<feature type="compositionally biased region" description="Low complexity" evidence="1">
    <location>
        <begin position="508"/>
        <end position="520"/>
    </location>
</feature>
<feature type="compositionally biased region" description="Pro residues" evidence="1">
    <location>
        <begin position="200"/>
        <end position="224"/>
    </location>
</feature>
<feature type="region of interest" description="Disordered" evidence="1">
    <location>
        <begin position="453"/>
        <end position="489"/>
    </location>
</feature>
<accession>A0AAE0XTN1</accession>
<feature type="compositionally biased region" description="Polar residues" evidence="1">
    <location>
        <begin position="1441"/>
        <end position="1452"/>
    </location>
</feature>
<evidence type="ECO:0000313" key="5">
    <source>
        <dbReference type="EMBL" id="KAK3710506.1"/>
    </source>
</evidence>
<evidence type="ECO:0000313" key="6">
    <source>
        <dbReference type="Proteomes" id="UP001283361"/>
    </source>
</evidence>
<reference evidence="5" key="1">
    <citation type="journal article" date="2023" name="G3 (Bethesda)">
        <title>A reference genome for the long-term kleptoplast-retaining sea slug Elysia crispata morphotype clarki.</title>
        <authorList>
            <person name="Eastman K.E."/>
            <person name="Pendleton A.L."/>
            <person name="Shaikh M.A."/>
            <person name="Suttiyut T."/>
            <person name="Ogas R."/>
            <person name="Tomko P."/>
            <person name="Gavelis G."/>
            <person name="Widhalm J.R."/>
            <person name="Wisecaver J.H."/>
        </authorList>
    </citation>
    <scope>NUCLEOTIDE SEQUENCE</scope>
    <source>
        <strain evidence="5">ECLA1</strain>
    </source>
</reference>
<feature type="chain" id="PRO_5042192531" description="VWFC domain-containing protein" evidence="3">
    <location>
        <begin position="25"/>
        <end position="1501"/>
    </location>
</feature>
<evidence type="ECO:0000256" key="3">
    <source>
        <dbReference type="SAM" id="SignalP"/>
    </source>
</evidence>
<name>A0AAE0XTN1_9GAST</name>
<feature type="compositionally biased region" description="Basic and acidic residues" evidence="1">
    <location>
        <begin position="629"/>
        <end position="638"/>
    </location>
</feature>
<feature type="compositionally biased region" description="Polar residues" evidence="1">
    <location>
        <begin position="603"/>
        <end position="615"/>
    </location>
</feature>
<feature type="compositionally biased region" description="Polar residues" evidence="1">
    <location>
        <begin position="533"/>
        <end position="562"/>
    </location>
</feature>
<evidence type="ECO:0000259" key="4">
    <source>
        <dbReference type="PROSITE" id="PS50184"/>
    </source>
</evidence>
<keyword evidence="3" id="KW-0732">Signal</keyword>
<feature type="compositionally biased region" description="Polar residues" evidence="1">
    <location>
        <begin position="578"/>
        <end position="593"/>
    </location>
</feature>
<gene>
    <name evidence="5" type="ORF">RRG08_021321</name>
</gene>
<feature type="signal peptide" evidence="3">
    <location>
        <begin position="1"/>
        <end position="24"/>
    </location>
</feature>
<proteinExistence type="predicted"/>
<feature type="region of interest" description="Disordered" evidence="1">
    <location>
        <begin position="1400"/>
        <end position="1467"/>
    </location>
</feature>
<keyword evidence="2" id="KW-0472">Membrane</keyword>
<organism evidence="5 6">
    <name type="scientific">Elysia crispata</name>
    <name type="common">lettuce slug</name>
    <dbReference type="NCBI Taxonomy" id="231223"/>
    <lineage>
        <taxon>Eukaryota</taxon>
        <taxon>Metazoa</taxon>
        <taxon>Spiralia</taxon>
        <taxon>Lophotrochozoa</taxon>
        <taxon>Mollusca</taxon>
        <taxon>Gastropoda</taxon>
        <taxon>Heterobranchia</taxon>
        <taxon>Euthyneura</taxon>
        <taxon>Panpulmonata</taxon>
        <taxon>Sacoglossa</taxon>
        <taxon>Placobranchoidea</taxon>
        <taxon>Plakobranchidae</taxon>
        <taxon>Elysia</taxon>
    </lineage>
</organism>
<dbReference type="InterPro" id="IPR001007">
    <property type="entry name" value="VWF_dom"/>
</dbReference>
<dbReference type="Proteomes" id="UP001283361">
    <property type="component" value="Unassembled WGS sequence"/>
</dbReference>
<protein>
    <recommendedName>
        <fullName evidence="4">VWFC domain-containing protein</fullName>
    </recommendedName>
</protein>
<feature type="region of interest" description="Disordered" evidence="1">
    <location>
        <begin position="1265"/>
        <end position="1337"/>
    </location>
</feature>
<keyword evidence="2" id="KW-1133">Transmembrane helix</keyword>
<feature type="region of interest" description="Disordered" evidence="1">
    <location>
        <begin position="198"/>
        <end position="286"/>
    </location>
</feature>
<feature type="region of interest" description="Disordered" evidence="1">
    <location>
        <begin position="1107"/>
        <end position="1130"/>
    </location>
</feature>
<dbReference type="GO" id="GO:0016020">
    <property type="term" value="C:membrane"/>
    <property type="evidence" value="ECO:0007669"/>
    <property type="project" value="TreeGrafter"/>
</dbReference>
<feature type="region of interest" description="Disordered" evidence="1">
    <location>
        <begin position="508"/>
        <end position="655"/>
    </location>
</feature>
<feature type="compositionally biased region" description="Basic and acidic residues" evidence="1">
    <location>
        <begin position="563"/>
        <end position="572"/>
    </location>
</feature>
<dbReference type="EMBL" id="JAWDGP010007636">
    <property type="protein sequence ID" value="KAK3710506.1"/>
    <property type="molecule type" value="Genomic_DNA"/>
</dbReference>
<dbReference type="InterPro" id="IPR042378">
    <property type="entry name" value="IDD"/>
</dbReference>
<evidence type="ECO:0000256" key="1">
    <source>
        <dbReference type="SAM" id="MobiDB-lite"/>
    </source>
</evidence>
<feature type="compositionally biased region" description="Polar residues" evidence="1">
    <location>
        <begin position="227"/>
        <end position="251"/>
    </location>
</feature>
<feature type="compositionally biased region" description="Polar residues" evidence="1">
    <location>
        <begin position="1400"/>
        <end position="1411"/>
    </location>
</feature>
<dbReference type="PANTHER" id="PTHR15256:SF6">
    <property type="entry name" value="INTEGRAL MEMBRANE PROTEIN DGCR2_IDD"/>
    <property type="match status" value="1"/>
</dbReference>
<feature type="region of interest" description="Disordered" evidence="1">
    <location>
        <begin position="1213"/>
        <end position="1233"/>
    </location>
</feature>
<comment type="caution">
    <text evidence="5">The sequence shown here is derived from an EMBL/GenBank/DDBJ whole genome shotgun (WGS) entry which is preliminary data.</text>
</comment>
<evidence type="ECO:0000256" key="2">
    <source>
        <dbReference type="SAM" id="Phobius"/>
    </source>
</evidence>